<evidence type="ECO:0000313" key="8">
    <source>
        <dbReference type="Proteomes" id="UP000198281"/>
    </source>
</evidence>
<dbReference type="RefSeq" id="WP_179220695.1">
    <property type="nucleotide sequence ID" value="NZ_FZOS01000002.1"/>
</dbReference>
<name>A0A239CDG0_9SPHN</name>
<feature type="domain" description="Dyp-type peroxidase C-terminal" evidence="6">
    <location>
        <begin position="533"/>
        <end position="666"/>
    </location>
</feature>
<dbReference type="InterPro" id="IPR036396">
    <property type="entry name" value="Cyt_P450_sf"/>
</dbReference>
<dbReference type="Proteomes" id="UP000198281">
    <property type="component" value="Unassembled WGS sequence"/>
</dbReference>
<accession>A0A239CDG0</accession>
<dbReference type="InterPro" id="IPR006314">
    <property type="entry name" value="Dyp_peroxidase"/>
</dbReference>
<gene>
    <name evidence="7" type="ORF">SAMN06295912_102137</name>
</gene>
<reference evidence="8" key="1">
    <citation type="submission" date="2017-06" db="EMBL/GenBank/DDBJ databases">
        <authorList>
            <person name="Varghese N."/>
            <person name="Submissions S."/>
        </authorList>
    </citation>
    <scope>NUCLEOTIDE SEQUENCE [LARGE SCALE GENOMIC DNA]</scope>
    <source>
        <strain evidence="8">LNB2</strain>
    </source>
</reference>
<dbReference type="SUPFAM" id="SSF48264">
    <property type="entry name" value="Cytochrome P450"/>
    <property type="match status" value="1"/>
</dbReference>
<dbReference type="GO" id="GO:0020037">
    <property type="term" value="F:heme binding"/>
    <property type="evidence" value="ECO:0007669"/>
    <property type="project" value="InterPro"/>
</dbReference>
<keyword evidence="8" id="KW-1185">Reference proteome</keyword>
<dbReference type="PANTHER" id="PTHR30521">
    <property type="entry name" value="DEFERROCHELATASE/PEROXIDASE"/>
    <property type="match status" value="1"/>
</dbReference>
<dbReference type="InterPro" id="IPR048328">
    <property type="entry name" value="Dyp_perox_C"/>
</dbReference>
<dbReference type="GO" id="GO:0004601">
    <property type="term" value="F:peroxidase activity"/>
    <property type="evidence" value="ECO:0007669"/>
    <property type="project" value="UniProtKB-KW"/>
</dbReference>
<dbReference type="GO" id="GO:0004497">
    <property type="term" value="F:monooxygenase activity"/>
    <property type="evidence" value="ECO:0007669"/>
    <property type="project" value="InterPro"/>
</dbReference>
<keyword evidence="4" id="KW-0560">Oxidoreductase</keyword>
<evidence type="ECO:0000256" key="4">
    <source>
        <dbReference type="ARBA" id="ARBA00023002"/>
    </source>
</evidence>
<keyword evidence="5" id="KW-0408">Iron</keyword>
<keyword evidence="3" id="KW-0479">Metal-binding</keyword>
<evidence type="ECO:0000256" key="1">
    <source>
        <dbReference type="ARBA" id="ARBA00001970"/>
    </source>
</evidence>
<evidence type="ECO:0000313" key="7">
    <source>
        <dbReference type="EMBL" id="SNS17999.1"/>
    </source>
</evidence>
<dbReference type="PANTHER" id="PTHR30521:SF5">
    <property type="entry name" value="BLR4509 PROTEIN"/>
    <property type="match status" value="1"/>
</dbReference>
<dbReference type="InterPro" id="IPR011008">
    <property type="entry name" value="Dimeric_a/b-barrel"/>
</dbReference>
<evidence type="ECO:0000256" key="2">
    <source>
        <dbReference type="ARBA" id="ARBA00022559"/>
    </source>
</evidence>
<sequence>MGKPFESKHLEGISDLFVCAEIKPGFIDSFADVTYETRLRTTLEALFRIRKTSREYYTLKPFVEATERIRSIRSFRLAILDTEPRRLLLAATFDRGWEPYIRLIWRPLGSLLDLIFCNCQGYVTAEDHSFDEYAAWVRDSQIDTGFFFASTGLTVDDFAYLTEMEQVAREEHDPVRREWRLATATAERPEARAKADLQRGAANPQTDGRVITQMGIELLISLYHLADHYPPDQMDAHGKYLLRAAQSLLGPWGQTAIPALPAPIRDRLQAQIAWLNLTPPAPPVPVPDRLAIRPEQIQAGILSGHDEGRACMTHGALLLLQVVDAAKARAFVDRLADEVDSEATAKPDGAIWQTAAFTFNGLGRLGVAEAALARFPREFREGMEDRADLLGDVHAAHPRNWQLPPRWPEAGAAAPVELAEVDIVIQLRTHSAHAGHEIVGDAAHPLAGRIAELAAQVGQTGVRLLAVQPMRRAAAIADPLREHFGFRDGLSQPWIAGAGPAGAARDRVAAGEILCGHVNDRGDAAPPPPDAYLDNGTFLVVRKLRQNVAALDALVAARPAGMDGDLFRAKLMGRWPDGRALTGQISGDGNDYDFAGDEQGAVCPLQAHARRANPRAPDNSQMPRILRRGMSYGPPAKSAAKGDRGIVFMAYNSSIAEQFEVIQRWISGGNSTGIATARHDPLIGVRAGGDPQTFHFLDDHGGTVRADVGAHGPMVELQWGLYLFMPAIPAMRAIAAAGPPPRARTGQDLIERLQALPEAERFTAWRTCLEDFYSKDPGKKGDGPAIWAAVRDLHGGVLRTPFGVLVGSRALVDEVYVDRHGRYTVAGYGERMAASFGMIFLGNDRGAAYDVEAGPTNAAIMKIGEDEAFADAYGAASGLLDGMVEASLALGLGAEARFDIQREYIDAVLAMLSHRWFGIPDAEGRYVEPGAWDWRDVATRKPRCPGDFMATSRSVFYPHPPAATIAYGKAQGQAERRAVRDFVAAMRGTPERLTAPISRAIFDAFPDDDDLVARTIVGVMTGFLPPTEGNLRWAFYDWIDGKTIWRVQQAYLMQPGATPLERARGALLRPLCRAMQQRPAPDMVWRRAKKAHRLGKVAIKRDDLIVIGIVSATAEDMAAGGHDVYPVFGGNRHDTGHGTHACPAYAFAMGTMLGILAALFDAGRITLQPSPLVLKVSRLA</sequence>
<organism evidence="7 8">
    <name type="scientific">Edaphosphingomonas laterariae</name>
    <dbReference type="NCBI Taxonomy" id="861865"/>
    <lineage>
        <taxon>Bacteria</taxon>
        <taxon>Pseudomonadati</taxon>
        <taxon>Pseudomonadota</taxon>
        <taxon>Alphaproteobacteria</taxon>
        <taxon>Sphingomonadales</taxon>
        <taxon>Rhizorhabdaceae</taxon>
        <taxon>Edaphosphingomonas</taxon>
    </lineage>
</organism>
<keyword evidence="2 7" id="KW-0575">Peroxidase</keyword>
<dbReference type="GO" id="GO:0005829">
    <property type="term" value="C:cytosol"/>
    <property type="evidence" value="ECO:0007669"/>
    <property type="project" value="TreeGrafter"/>
</dbReference>
<evidence type="ECO:0000259" key="6">
    <source>
        <dbReference type="Pfam" id="PF20628"/>
    </source>
</evidence>
<evidence type="ECO:0000256" key="3">
    <source>
        <dbReference type="ARBA" id="ARBA00022723"/>
    </source>
</evidence>
<evidence type="ECO:0000256" key="5">
    <source>
        <dbReference type="ARBA" id="ARBA00023004"/>
    </source>
</evidence>
<comment type="cofactor">
    <cofactor evidence="1">
        <name>heme b</name>
        <dbReference type="ChEBI" id="CHEBI:60344"/>
    </cofactor>
</comment>
<proteinExistence type="predicted"/>
<dbReference type="SUPFAM" id="SSF54909">
    <property type="entry name" value="Dimeric alpha+beta barrel"/>
    <property type="match status" value="1"/>
</dbReference>
<dbReference type="AlphaFoldDB" id="A0A239CDG0"/>
<dbReference type="PROSITE" id="PS51404">
    <property type="entry name" value="DYP_PEROXIDASE"/>
    <property type="match status" value="1"/>
</dbReference>
<dbReference type="GO" id="GO:0016705">
    <property type="term" value="F:oxidoreductase activity, acting on paired donors, with incorporation or reduction of molecular oxygen"/>
    <property type="evidence" value="ECO:0007669"/>
    <property type="project" value="InterPro"/>
</dbReference>
<dbReference type="GO" id="GO:0005506">
    <property type="term" value="F:iron ion binding"/>
    <property type="evidence" value="ECO:0007669"/>
    <property type="project" value="InterPro"/>
</dbReference>
<dbReference type="Pfam" id="PF20628">
    <property type="entry name" value="Dyp_perox_C"/>
    <property type="match status" value="1"/>
</dbReference>
<dbReference type="EMBL" id="FZOS01000002">
    <property type="protein sequence ID" value="SNS17999.1"/>
    <property type="molecule type" value="Genomic_DNA"/>
</dbReference>
<protein>
    <submittedName>
        <fullName evidence="7">Dyp-type peroxidase family</fullName>
    </submittedName>
</protein>